<accession>A0A4R3YAW7</accession>
<feature type="signal peptide" evidence="1">
    <location>
        <begin position="1"/>
        <end position="22"/>
    </location>
</feature>
<dbReference type="EMBL" id="SMCO01000003">
    <property type="protein sequence ID" value="TCV89086.1"/>
    <property type="molecule type" value="Genomic_DNA"/>
</dbReference>
<proteinExistence type="predicted"/>
<name>A0A4R3YAW7_9PROT</name>
<feature type="domain" description="CNP1-like uncharacterised" evidence="2">
    <location>
        <begin position="36"/>
        <end position="170"/>
    </location>
</feature>
<comment type="caution">
    <text evidence="3">The sequence shown here is derived from an EMBL/GenBank/DDBJ whole genome shotgun (WGS) entry which is preliminary data.</text>
</comment>
<keyword evidence="4" id="KW-1185">Reference proteome</keyword>
<sequence>MIGAMKNIILSLLLLFPFVACAAPEKEWTKFDVEFDEEKPWVELQSQLPAYPAEGDYLPFYVSAATPNQFYVDQKSISIGEDGVVRYTLIVKSPSGALNISFEGMRCATAERKLYAFGRSDGSWSKARNSKWEAIAYKDRNRYHHVLHDDFFCKGSTPVLSPEVAVNALKSAPHPK</sequence>
<protein>
    <submittedName>
        <fullName evidence="3">Uncharacterized DUF497 family protein</fullName>
    </submittedName>
</protein>
<reference evidence="3 4" key="1">
    <citation type="submission" date="2019-03" db="EMBL/GenBank/DDBJ databases">
        <title>Genomic Encyclopedia of Type Strains, Phase IV (KMG-IV): sequencing the most valuable type-strain genomes for metagenomic binning, comparative biology and taxonomic classification.</title>
        <authorList>
            <person name="Goeker M."/>
        </authorList>
    </citation>
    <scope>NUCLEOTIDE SEQUENCE [LARGE SCALE GENOMIC DNA]</scope>
    <source>
        <strain evidence="3 4">DSM 100309</strain>
    </source>
</reference>
<dbReference type="Proteomes" id="UP000295367">
    <property type="component" value="Unassembled WGS sequence"/>
</dbReference>
<feature type="chain" id="PRO_5020770303" evidence="1">
    <location>
        <begin position="23"/>
        <end position="176"/>
    </location>
</feature>
<gene>
    <name evidence="3" type="ORF">EDC63_103158</name>
</gene>
<evidence type="ECO:0000313" key="4">
    <source>
        <dbReference type="Proteomes" id="UP000295367"/>
    </source>
</evidence>
<dbReference type="Pfam" id="PF08750">
    <property type="entry name" value="CNP1"/>
    <property type="match status" value="1"/>
</dbReference>
<organism evidence="3 4">
    <name type="scientific">Sulfurirhabdus autotrophica</name>
    <dbReference type="NCBI Taxonomy" id="1706046"/>
    <lineage>
        <taxon>Bacteria</taxon>
        <taxon>Pseudomonadati</taxon>
        <taxon>Pseudomonadota</taxon>
        <taxon>Betaproteobacteria</taxon>
        <taxon>Nitrosomonadales</taxon>
        <taxon>Sulfuricellaceae</taxon>
        <taxon>Sulfurirhabdus</taxon>
    </lineage>
</organism>
<evidence type="ECO:0000313" key="3">
    <source>
        <dbReference type="EMBL" id="TCV89086.1"/>
    </source>
</evidence>
<evidence type="ECO:0000256" key="1">
    <source>
        <dbReference type="SAM" id="SignalP"/>
    </source>
</evidence>
<keyword evidence="1" id="KW-0732">Signal</keyword>
<dbReference type="AlphaFoldDB" id="A0A4R3YAW7"/>
<evidence type="ECO:0000259" key="2">
    <source>
        <dbReference type="Pfam" id="PF08750"/>
    </source>
</evidence>
<dbReference type="InterPro" id="IPR014861">
    <property type="entry name" value="CNP1-like_dom"/>
</dbReference>